<dbReference type="InterPro" id="IPR002347">
    <property type="entry name" value="SDR_fam"/>
</dbReference>
<feature type="compositionally biased region" description="Low complexity" evidence="4">
    <location>
        <begin position="31"/>
        <end position="47"/>
    </location>
</feature>
<evidence type="ECO:0000256" key="4">
    <source>
        <dbReference type="SAM" id="MobiDB-lite"/>
    </source>
</evidence>
<feature type="region of interest" description="Disordered" evidence="4">
    <location>
        <begin position="1"/>
        <end position="67"/>
    </location>
</feature>
<dbReference type="PRINTS" id="PR00081">
    <property type="entry name" value="GDHRDH"/>
</dbReference>
<keyword evidence="6" id="KW-1185">Reference proteome</keyword>
<comment type="similarity">
    <text evidence="1">Belongs to the short-chain dehydrogenases/reductases (SDR) family.</text>
</comment>
<dbReference type="STRING" id="86049.A0A1C1CFQ8"/>
<evidence type="ECO:0000256" key="1">
    <source>
        <dbReference type="ARBA" id="ARBA00006484"/>
    </source>
</evidence>
<keyword evidence="2" id="KW-0521">NADP</keyword>
<evidence type="ECO:0000256" key="2">
    <source>
        <dbReference type="ARBA" id="ARBA00022857"/>
    </source>
</evidence>
<dbReference type="PANTHER" id="PTHR48107:SF7">
    <property type="entry name" value="RE15974P"/>
    <property type="match status" value="1"/>
</dbReference>
<gene>
    <name evidence="5" type="primary">ver1</name>
    <name evidence="5" type="ORF">CLCR_02559</name>
</gene>
<dbReference type="InterPro" id="IPR036291">
    <property type="entry name" value="NAD(P)-bd_dom_sf"/>
</dbReference>
<dbReference type="PRINTS" id="PR00080">
    <property type="entry name" value="SDRFAMILY"/>
</dbReference>
<dbReference type="Proteomes" id="UP000094526">
    <property type="component" value="Unassembled WGS sequence"/>
</dbReference>
<dbReference type="eggNOG" id="KOG0725">
    <property type="taxonomic scope" value="Eukaryota"/>
</dbReference>
<organism evidence="5 6">
    <name type="scientific">Cladophialophora carrionii</name>
    <dbReference type="NCBI Taxonomy" id="86049"/>
    <lineage>
        <taxon>Eukaryota</taxon>
        <taxon>Fungi</taxon>
        <taxon>Dikarya</taxon>
        <taxon>Ascomycota</taxon>
        <taxon>Pezizomycotina</taxon>
        <taxon>Eurotiomycetes</taxon>
        <taxon>Chaetothyriomycetidae</taxon>
        <taxon>Chaetothyriales</taxon>
        <taxon>Herpotrichiellaceae</taxon>
        <taxon>Cladophialophora</taxon>
    </lineage>
</organism>
<keyword evidence="3" id="KW-0560">Oxidoreductase</keyword>
<sequence length="312" mass="32412">MKQFKAIVSRHKSTKAPSPQQTVASPPKATPLQQEAASAQEPAALAPTSPSSQLETRSVPADMSSSAPLSGKVAVITGGSKGIGAATATLLVSLGAKVVINYGRDTAAAEKLISQVGADNAYAVQADASSVSGVEKLVKASVDKFGKIDILIPNAGILPMKDIESTTEEDYDYTFNLNVKGPFFLVQKALPYMAPGSSIVLISTTQCHASSVSSPYTLYCATKGAIEQLTRLLSKDLLAKKGIRVNAVAPGPTATDLFLEGKPQKVLDMIASFHPANRVAKPEEIAASISYLVGDGASWISGQTLRVNGGLA</sequence>
<dbReference type="VEuPathDB" id="FungiDB:G647_02118"/>
<dbReference type="SUPFAM" id="SSF51735">
    <property type="entry name" value="NAD(P)-binding Rossmann-fold domains"/>
    <property type="match status" value="1"/>
</dbReference>
<evidence type="ECO:0000256" key="3">
    <source>
        <dbReference type="ARBA" id="ARBA00023002"/>
    </source>
</evidence>
<evidence type="ECO:0000313" key="5">
    <source>
        <dbReference type="EMBL" id="OCT47318.1"/>
    </source>
</evidence>
<reference evidence="6" key="1">
    <citation type="submission" date="2015-07" db="EMBL/GenBank/DDBJ databases">
        <authorList>
            <person name="Teixeira M.M."/>
            <person name="Souza R.C."/>
            <person name="Almeida L.G."/>
            <person name="Vicente V.A."/>
            <person name="de Hoog S."/>
            <person name="Bocca A.L."/>
            <person name="de Almeida S.R."/>
            <person name="Vasconcelos A.T."/>
            <person name="Felipe M.S."/>
        </authorList>
    </citation>
    <scope>NUCLEOTIDE SEQUENCE [LARGE SCALE GENOMIC DNA]</scope>
    <source>
        <strain evidence="6">KSF</strain>
    </source>
</reference>
<name>A0A1C1CFQ8_9EURO</name>
<dbReference type="GO" id="GO:0016614">
    <property type="term" value="F:oxidoreductase activity, acting on CH-OH group of donors"/>
    <property type="evidence" value="ECO:0007669"/>
    <property type="project" value="UniProtKB-ARBA"/>
</dbReference>
<protein>
    <submittedName>
        <fullName evidence="5">Versicolorin reductase 1</fullName>
    </submittedName>
</protein>
<dbReference type="AlphaFoldDB" id="A0A1C1CFQ8"/>
<dbReference type="VEuPathDB" id="FungiDB:CLCR_02559"/>
<dbReference type="OrthoDB" id="47007at2759"/>
<dbReference type="FunFam" id="3.40.50.720:FF:000084">
    <property type="entry name" value="Short-chain dehydrogenase reductase"/>
    <property type="match status" value="1"/>
</dbReference>
<dbReference type="Gene3D" id="3.40.50.720">
    <property type="entry name" value="NAD(P)-binding Rossmann-like Domain"/>
    <property type="match status" value="1"/>
</dbReference>
<feature type="compositionally biased region" description="Polar residues" evidence="4">
    <location>
        <begin position="15"/>
        <end position="24"/>
    </location>
</feature>
<proteinExistence type="inferred from homology"/>
<dbReference type="Pfam" id="PF13561">
    <property type="entry name" value="adh_short_C2"/>
    <property type="match status" value="1"/>
</dbReference>
<accession>A0A1C1CFQ8</accession>
<dbReference type="EMBL" id="LGRB01000014">
    <property type="protein sequence ID" value="OCT47318.1"/>
    <property type="molecule type" value="Genomic_DNA"/>
</dbReference>
<comment type="caution">
    <text evidence="5">The sequence shown here is derived from an EMBL/GenBank/DDBJ whole genome shotgun (WGS) entry which is preliminary data.</text>
</comment>
<evidence type="ECO:0000313" key="6">
    <source>
        <dbReference type="Proteomes" id="UP000094526"/>
    </source>
</evidence>
<dbReference type="PANTHER" id="PTHR48107">
    <property type="entry name" value="NADPH-DEPENDENT ALDEHYDE REDUCTASE-LIKE PROTEIN, CHLOROPLASTIC-RELATED"/>
    <property type="match status" value="1"/>
</dbReference>